<keyword evidence="2" id="KW-1133">Transmembrane helix</keyword>
<reference evidence="3 4" key="1">
    <citation type="submission" date="2019-05" db="EMBL/GenBank/DDBJ databases">
        <title>Mikania micrantha, genome provides insights into the molecular mechanism of rapid growth.</title>
        <authorList>
            <person name="Liu B."/>
        </authorList>
    </citation>
    <scope>NUCLEOTIDE SEQUENCE [LARGE SCALE GENOMIC DNA]</scope>
    <source>
        <strain evidence="3">NLD-2019</strain>
        <tissue evidence="3">Leaf</tissue>
    </source>
</reference>
<dbReference type="InterPro" id="IPR011333">
    <property type="entry name" value="SKP1/BTB/POZ_sf"/>
</dbReference>
<accession>A0A5N6NAI9</accession>
<sequence length="132" mass="15360">MEEEEWKSKMVIERGGRSEIEMSSTNRHRPPQIVASNPPLSLFPPISIFYLFSLQIRWHSHLSLESRGFASIGVFVIFLTAYIVADNRCQDANYLNIKELLDLVCETIVDMNKEKNPEENPQNVEHQERFHS</sequence>
<dbReference type="GO" id="GO:0006511">
    <property type="term" value="P:ubiquitin-dependent protein catabolic process"/>
    <property type="evidence" value="ECO:0007669"/>
    <property type="project" value="InterPro"/>
</dbReference>
<protein>
    <recommendedName>
        <fullName evidence="5">Transmembrane protein</fullName>
    </recommendedName>
</protein>
<dbReference type="AlphaFoldDB" id="A0A5N6NAI9"/>
<dbReference type="InterPro" id="IPR036296">
    <property type="entry name" value="SKP1-like_dim_sf"/>
</dbReference>
<evidence type="ECO:0000256" key="1">
    <source>
        <dbReference type="ARBA" id="ARBA00004906"/>
    </source>
</evidence>
<feature type="transmembrane region" description="Helical" evidence="2">
    <location>
        <begin position="68"/>
        <end position="85"/>
    </location>
</feature>
<evidence type="ECO:0000313" key="4">
    <source>
        <dbReference type="Proteomes" id="UP000326396"/>
    </source>
</evidence>
<keyword evidence="2" id="KW-0472">Membrane</keyword>
<organism evidence="3 4">
    <name type="scientific">Mikania micrantha</name>
    <name type="common">bitter vine</name>
    <dbReference type="NCBI Taxonomy" id="192012"/>
    <lineage>
        <taxon>Eukaryota</taxon>
        <taxon>Viridiplantae</taxon>
        <taxon>Streptophyta</taxon>
        <taxon>Embryophyta</taxon>
        <taxon>Tracheophyta</taxon>
        <taxon>Spermatophyta</taxon>
        <taxon>Magnoliopsida</taxon>
        <taxon>eudicotyledons</taxon>
        <taxon>Gunneridae</taxon>
        <taxon>Pentapetalae</taxon>
        <taxon>asterids</taxon>
        <taxon>campanulids</taxon>
        <taxon>Asterales</taxon>
        <taxon>Asteraceae</taxon>
        <taxon>Asteroideae</taxon>
        <taxon>Heliantheae alliance</taxon>
        <taxon>Eupatorieae</taxon>
        <taxon>Mikania</taxon>
    </lineage>
</organism>
<name>A0A5N6NAI9_9ASTR</name>
<dbReference type="SUPFAM" id="SSF81382">
    <property type="entry name" value="Skp1 dimerisation domain-like"/>
    <property type="match status" value="1"/>
</dbReference>
<dbReference type="EMBL" id="SZYD01000012">
    <property type="protein sequence ID" value="KAD4584230.1"/>
    <property type="molecule type" value="Genomic_DNA"/>
</dbReference>
<keyword evidence="4" id="KW-1185">Reference proteome</keyword>
<keyword evidence="2" id="KW-0812">Transmembrane</keyword>
<gene>
    <name evidence="3" type="ORF">E3N88_21831</name>
</gene>
<evidence type="ECO:0000256" key="2">
    <source>
        <dbReference type="SAM" id="Phobius"/>
    </source>
</evidence>
<dbReference type="Gene3D" id="3.30.710.10">
    <property type="entry name" value="Potassium Channel Kv1.1, Chain A"/>
    <property type="match status" value="1"/>
</dbReference>
<comment type="pathway">
    <text evidence="1">Protein modification; protein ubiquitination.</text>
</comment>
<dbReference type="Proteomes" id="UP000326396">
    <property type="component" value="Linkage Group LG2"/>
</dbReference>
<proteinExistence type="predicted"/>
<comment type="caution">
    <text evidence="3">The sequence shown here is derived from an EMBL/GenBank/DDBJ whole genome shotgun (WGS) entry which is preliminary data.</text>
</comment>
<evidence type="ECO:0008006" key="5">
    <source>
        <dbReference type="Google" id="ProtNLM"/>
    </source>
</evidence>
<evidence type="ECO:0000313" key="3">
    <source>
        <dbReference type="EMBL" id="KAD4584230.1"/>
    </source>
</evidence>
<feature type="transmembrane region" description="Helical" evidence="2">
    <location>
        <begin position="39"/>
        <end position="56"/>
    </location>
</feature>